<dbReference type="GO" id="GO:0016531">
    <property type="term" value="F:copper chaperone activity"/>
    <property type="evidence" value="ECO:0000318"/>
    <property type="project" value="GO_Central"/>
</dbReference>
<feature type="compositionally biased region" description="Basic and acidic residues" evidence="2">
    <location>
        <begin position="77"/>
        <end position="86"/>
    </location>
</feature>
<gene>
    <name evidence="5" type="primary">LOC112291474</name>
    <name evidence="4" type="ORF">PHYPA_018129</name>
</gene>
<sequence>MAQAFGGNRGLQPIAPEKGVFPLDHLQECKQAMREYMQCLKESKYSSERCRQLSKAYLECRMERNLMVKQDLSELGFKEPSKDPPKVEAVARTASV</sequence>
<dbReference type="PROSITE" id="PS51808">
    <property type="entry name" value="CHCH"/>
    <property type="match status" value="1"/>
</dbReference>
<dbReference type="PANTHER" id="PTHR47565:SF2">
    <property type="entry name" value="CYTOCHROME C OXIDASE 19-1"/>
    <property type="match status" value="1"/>
</dbReference>
<evidence type="ECO:0000259" key="3">
    <source>
        <dbReference type="Pfam" id="PF06747"/>
    </source>
</evidence>
<name>A0A2K1JHF5_PHYPA</name>
<dbReference type="PaxDb" id="3218-PP1S409_14V6.1"/>
<dbReference type="PANTHER" id="PTHR47565">
    <property type="entry name" value="CYTOCHROME C OXIDASE 19-1"/>
    <property type="match status" value="1"/>
</dbReference>
<feature type="region of interest" description="Disordered" evidence="2">
    <location>
        <begin position="77"/>
        <end position="96"/>
    </location>
</feature>
<reference evidence="4 6" key="1">
    <citation type="journal article" date="2008" name="Science">
        <title>The Physcomitrella genome reveals evolutionary insights into the conquest of land by plants.</title>
        <authorList>
            <person name="Rensing S."/>
            <person name="Lang D."/>
            <person name="Zimmer A."/>
            <person name="Terry A."/>
            <person name="Salamov A."/>
            <person name="Shapiro H."/>
            <person name="Nishiyama T."/>
            <person name="Perroud P.-F."/>
            <person name="Lindquist E."/>
            <person name="Kamisugi Y."/>
            <person name="Tanahashi T."/>
            <person name="Sakakibara K."/>
            <person name="Fujita T."/>
            <person name="Oishi K."/>
            <person name="Shin-I T."/>
            <person name="Kuroki Y."/>
            <person name="Toyoda A."/>
            <person name="Suzuki Y."/>
            <person name="Hashimoto A."/>
            <person name="Yamaguchi K."/>
            <person name="Sugano A."/>
            <person name="Kohara Y."/>
            <person name="Fujiyama A."/>
            <person name="Anterola A."/>
            <person name="Aoki S."/>
            <person name="Ashton N."/>
            <person name="Barbazuk W.B."/>
            <person name="Barker E."/>
            <person name="Bennetzen J."/>
            <person name="Bezanilla M."/>
            <person name="Blankenship R."/>
            <person name="Cho S.H."/>
            <person name="Dutcher S."/>
            <person name="Estelle M."/>
            <person name="Fawcett J.A."/>
            <person name="Gundlach H."/>
            <person name="Hanada K."/>
            <person name="Heyl A."/>
            <person name="Hicks K.A."/>
            <person name="Hugh J."/>
            <person name="Lohr M."/>
            <person name="Mayer K."/>
            <person name="Melkozernov A."/>
            <person name="Murata T."/>
            <person name="Nelson D."/>
            <person name="Pils B."/>
            <person name="Prigge M."/>
            <person name="Reiss B."/>
            <person name="Renner T."/>
            <person name="Rombauts S."/>
            <person name="Rushton P."/>
            <person name="Sanderfoot A."/>
            <person name="Schween G."/>
            <person name="Shiu S.-H."/>
            <person name="Stueber K."/>
            <person name="Theodoulou F.L."/>
            <person name="Tu H."/>
            <person name="Van de Peer Y."/>
            <person name="Verrier P.J."/>
            <person name="Waters E."/>
            <person name="Wood A."/>
            <person name="Yang L."/>
            <person name="Cove D."/>
            <person name="Cuming A."/>
            <person name="Hasebe M."/>
            <person name="Lucas S."/>
            <person name="Mishler D.B."/>
            <person name="Reski R."/>
            <person name="Grigoriev I."/>
            <person name="Quatrano R.S."/>
            <person name="Boore J.L."/>
        </authorList>
    </citation>
    <scope>NUCLEOTIDE SEQUENCE [LARGE SCALE GENOMIC DNA]</scope>
    <source>
        <strain evidence="5 6">cv. Gransden 2004</strain>
    </source>
</reference>
<dbReference type="GeneID" id="112291474"/>
<organism evidence="4">
    <name type="scientific">Physcomitrium patens</name>
    <name type="common">Spreading-leaved earth moss</name>
    <name type="synonym">Physcomitrella patens</name>
    <dbReference type="NCBI Taxonomy" id="3218"/>
    <lineage>
        <taxon>Eukaryota</taxon>
        <taxon>Viridiplantae</taxon>
        <taxon>Streptophyta</taxon>
        <taxon>Embryophyta</taxon>
        <taxon>Bryophyta</taxon>
        <taxon>Bryophytina</taxon>
        <taxon>Bryopsida</taxon>
        <taxon>Funariidae</taxon>
        <taxon>Funariales</taxon>
        <taxon>Funariaceae</taxon>
        <taxon>Physcomitrium</taxon>
    </lineage>
</organism>
<dbReference type="AlphaFoldDB" id="A0A2K1JHF5"/>
<dbReference type="EMBL" id="ABEU02000014">
    <property type="protein sequence ID" value="PNR40726.1"/>
    <property type="molecule type" value="Genomic_DNA"/>
</dbReference>
<evidence type="ECO:0000313" key="5">
    <source>
        <dbReference type="EnsemblPlants" id="Pp3c14_6840V3.1"/>
    </source>
</evidence>
<dbReference type="GO" id="GO:0005743">
    <property type="term" value="C:mitochondrial inner membrane"/>
    <property type="evidence" value="ECO:0000318"/>
    <property type="project" value="GO_Central"/>
</dbReference>
<dbReference type="Gramene" id="Pp3c14_6840V3.1">
    <property type="protein sequence ID" value="Pp3c14_6840V3.1"/>
    <property type="gene ID" value="Pp3c14_6840"/>
</dbReference>
<accession>A0A2K1JHF5</accession>
<evidence type="ECO:0000313" key="6">
    <source>
        <dbReference type="Proteomes" id="UP000006727"/>
    </source>
</evidence>
<dbReference type="SUPFAM" id="SSF47072">
    <property type="entry name" value="Cysteine alpha-hairpin motif"/>
    <property type="match status" value="1"/>
</dbReference>
<dbReference type="STRING" id="3218.A0A2K1JHF5"/>
<dbReference type="EnsemblPlants" id="Pp3c14_6840V3.2">
    <property type="protein sequence ID" value="Pp3c14_6840V3.2"/>
    <property type="gene ID" value="Pp3c14_6840"/>
</dbReference>
<evidence type="ECO:0000256" key="1">
    <source>
        <dbReference type="ARBA" id="ARBA00023157"/>
    </source>
</evidence>
<dbReference type="Proteomes" id="UP000006727">
    <property type="component" value="Chromosome 14"/>
</dbReference>
<evidence type="ECO:0000313" key="4">
    <source>
        <dbReference type="EMBL" id="PNR40726.1"/>
    </source>
</evidence>
<feature type="domain" description="CHCH" evidence="3">
    <location>
        <begin position="29"/>
        <end position="63"/>
    </location>
</feature>
<reference evidence="5" key="3">
    <citation type="submission" date="2020-12" db="UniProtKB">
        <authorList>
            <consortium name="EnsemblPlants"/>
        </authorList>
    </citation>
    <scope>IDENTIFICATION</scope>
</reference>
<keyword evidence="6" id="KW-1185">Reference proteome</keyword>
<dbReference type="InterPro" id="IPR010625">
    <property type="entry name" value="CHCH"/>
</dbReference>
<dbReference type="EnsemblPlants" id="Pp3c14_6840V3.1">
    <property type="protein sequence ID" value="Pp3c14_6840V3.1"/>
    <property type="gene ID" value="Pp3c14_6840"/>
</dbReference>
<dbReference type="OrthoDB" id="268594at2759"/>
<dbReference type="Gramene" id="Pp3c14_6840V3.2">
    <property type="protein sequence ID" value="Pp3c14_6840V3.2"/>
    <property type="gene ID" value="Pp3c14_6840"/>
</dbReference>
<keyword evidence="1" id="KW-1015">Disulfide bond</keyword>
<evidence type="ECO:0000256" key="2">
    <source>
        <dbReference type="SAM" id="MobiDB-lite"/>
    </source>
</evidence>
<proteinExistence type="predicted"/>
<protein>
    <recommendedName>
        <fullName evidence="3">CHCH domain-containing protein</fullName>
    </recommendedName>
</protein>
<dbReference type="RefSeq" id="XP_024394675.1">
    <property type="nucleotide sequence ID" value="XM_024538907.2"/>
</dbReference>
<dbReference type="GO" id="GO:0055070">
    <property type="term" value="P:copper ion homeostasis"/>
    <property type="evidence" value="ECO:0000318"/>
    <property type="project" value="GO_Central"/>
</dbReference>
<dbReference type="InterPro" id="IPR009069">
    <property type="entry name" value="Cys_alpha_HP_mot_SF"/>
</dbReference>
<reference evidence="4 6" key="2">
    <citation type="journal article" date="2018" name="Plant J.">
        <title>The Physcomitrella patens chromosome-scale assembly reveals moss genome structure and evolution.</title>
        <authorList>
            <person name="Lang D."/>
            <person name="Ullrich K.K."/>
            <person name="Murat F."/>
            <person name="Fuchs J."/>
            <person name="Jenkins J."/>
            <person name="Haas F.B."/>
            <person name="Piednoel M."/>
            <person name="Gundlach H."/>
            <person name="Van Bel M."/>
            <person name="Meyberg R."/>
            <person name="Vives C."/>
            <person name="Morata J."/>
            <person name="Symeonidi A."/>
            <person name="Hiss M."/>
            <person name="Muchero W."/>
            <person name="Kamisugi Y."/>
            <person name="Saleh O."/>
            <person name="Blanc G."/>
            <person name="Decker E.L."/>
            <person name="van Gessel N."/>
            <person name="Grimwood J."/>
            <person name="Hayes R.D."/>
            <person name="Graham S.W."/>
            <person name="Gunter L.E."/>
            <person name="McDaniel S.F."/>
            <person name="Hoernstein S.N.W."/>
            <person name="Larsson A."/>
            <person name="Li F.W."/>
            <person name="Perroud P.F."/>
            <person name="Phillips J."/>
            <person name="Ranjan P."/>
            <person name="Rokshar D.S."/>
            <person name="Rothfels C.J."/>
            <person name="Schneider L."/>
            <person name="Shu S."/>
            <person name="Stevenson D.W."/>
            <person name="Thummler F."/>
            <person name="Tillich M."/>
            <person name="Villarreal Aguilar J.C."/>
            <person name="Widiez T."/>
            <person name="Wong G.K."/>
            <person name="Wymore A."/>
            <person name="Zhang Y."/>
            <person name="Zimmer A.D."/>
            <person name="Quatrano R.S."/>
            <person name="Mayer K.F.X."/>
            <person name="Goodstein D."/>
            <person name="Casacuberta J.M."/>
            <person name="Vandepoele K."/>
            <person name="Reski R."/>
            <person name="Cuming A.C."/>
            <person name="Tuskan G.A."/>
            <person name="Maumus F."/>
            <person name="Salse J."/>
            <person name="Schmutz J."/>
            <person name="Rensing S.A."/>
        </authorList>
    </citation>
    <scope>NUCLEOTIDE SEQUENCE [LARGE SCALE GENOMIC DNA]</scope>
    <source>
        <strain evidence="5 6">cv. Gransden 2004</strain>
    </source>
</reference>
<dbReference type="Pfam" id="PF06747">
    <property type="entry name" value="CHCH"/>
    <property type="match status" value="1"/>
</dbReference>
<dbReference type="OMA" id="GTNDEAC"/>